<dbReference type="PANTHER" id="PTHR13693">
    <property type="entry name" value="CLASS II AMINOTRANSFERASE/8-AMINO-7-OXONONANOATE SYNTHASE"/>
    <property type="match status" value="1"/>
</dbReference>
<dbReference type="EMBL" id="CP048222">
    <property type="protein sequence ID" value="QHT71372.1"/>
    <property type="molecule type" value="Genomic_DNA"/>
</dbReference>
<keyword evidence="4" id="KW-0032">Aminotransferase</keyword>
<dbReference type="Gene3D" id="3.40.640.10">
    <property type="entry name" value="Type I PLP-dependent aspartate aminotransferase-like (Major domain)"/>
    <property type="match status" value="1"/>
</dbReference>
<keyword evidence="5" id="KW-1185">Reference proteome</keyword>
<dbReference type="InterPro" id="IPR015421">
    <property type="entry name" value="PyrdxlP-dep_Trfase_major"/>
</dbReference>
<dbReference type="Gene3D" id="3.90.1150.10">
    <property type="entry name" value="Aspartate Aminotransferase, domain 1"/>
    <property type="match status" value="1"/>
</dbReference>
<sequence length="354" mass="40063">MKETLYIDHLPDRTILVEGKEFLYCSGTSYLGMAKNEVFSSFLQEGMARYGTNYASSRISNLQLQVYQEAEAYLSQLTGAEAAVTLSSGFLTGQMVVRLLENTGMLMYAPRTHPALWRSADDFFDGDYQQWVDIIMDVLTSMSDANIVILTNSLDPLQAKRYSFDWLQHLPTDKSITLVVDDSHGFGITGKNGAGIFQELIAYKHIRPIVVSSFGKAFGIPGGVVLSDRATVETFKRNPFFGGSSPVIPAYLYTFLRSENLYQQERQKLFANIRQFESFISNTGLFEYFPDYPVFYTRENTLATYLKENNILISSFPYPSPESKLVTRVVINSLHTPDDIFRLAQAINRFVNLM</sequence>
<organism evidence="4 5">
    <name type="scientific">Rhodocytophaga rosea</name>
    <dbReference type="NCBI Taxonomy" id="2704465"/>
    <lineage>
        <taxon>Bacteria</taxon>
        <taxon>Pseudomonadati</taxon>
        <taxon>Bacteroidota</taxon>
        <taxon>Cytophagia</taxon>
        <taxon>Cytophagales</taxon>
        <taxon>Rhodocytophagaceae</taxon>
        <taxon>Rhodocytophaga</taxon>
    </lineage>
</organism>
<feature type="domain" description="Aminotransferase class I/classII large" evidence="3">
    <location>
        <begin position="133"/>
        <end position="347"/>
    </location>
</feature>
<dbReference type="Pfam" id="PF00155">
    <property type="entry name" value="Aminotran_1_2"/>
    <property type="match status" value="1"/>
</dbReference>
<dbReference type="InterPro" id="IPR015422">
    <property type="entry name" value="PyrdxlP-dep_Trfase_small"/>
</dbReference>
<dbReference type="InterPro" id="IPR004839">
    <property type="entry name" value="Aminotransferase_I/II_large"/>
</dbReference>
<dbReference type="InterPro" id="IPR050087">
    <property type="entry name" value="AON_synthase_class-II"/>
</dbReference>
<keyword evidence="2 4" id="KW-0808">Transferase</keyword>
<protein>
    <submittedName>
        <fullName evidence="4">Aminotransferase class I/II-fold pyridoxal phosphate-dependent enzyme</fullName>
    </submittedName>
</protein>
<evidence type="ECO:0000259" key="3">
    <source>
        <dbReference type="Pfam" id="PF00155"/>
    </source>
</evidence>
<dbReference type="Proteomes" id="UP000480178">
    <property type="component" value="Chromosome"/>
</dbReference>
<proteinExistence type="predicted"/>
<dbReference type="GO" id="GO:0008483">
    <property type="term" value="F:transaminase activity"/>
    <property type="evidence" value="ECO:0007669"/>
    <property type="project" value="UniProtKB-KW"/>
</dbReference>
<accession>A0A6C0GVN3</accession>
<dbReference type="SUPFAM" id="SSF53383">
    <property type="entry name" value="PLP-dependent transferases"/>
    <property type="match status" value="1"/>
</dbReference>
<dbReference type="AlphaFoldDB" id="A0A6C0GVN3"/>
<dbReference type="InterPro" id="IPR015424">
    <property type="entry name" value="PyrdxlP-dep_Trfase"/>
</dbReference>
<evidence type="ECO:0000256" key="2">
    <source>
        <dbReference type="ARBA" id="ARBA00022679"/>
    </source>
</evidence>
<gene>
    <name evidence="4" type="ORF">GXP67_34305</name>
</gene>
<dbReference type="RefSeq" id="WP_162447311.1">
    <property type="nucleotide sequence ID" value="NZ_CP048222.1"/>
</dbReference>
<dbReference type="KEGG" id="rhoz:GXP67_34305"/>
<evidence type="ECO:0000256" key="1">
    <source>
        <dbReference type="ARBA" id="ARBA00001933"/>
    </source>
</evidence>
<evidence type="ECO:0000313" key="5">
    <source>
        <dbReference type="Proteomes" id="UP000480178"/>
    </source>
</evidence>
<dbReference type="GO" id="GO:0030170">
    <property type="term" value="F:pyridoxal phosphate binding"/>
    <property type="evidence" value="ECO:0007669"/>
    <property type="project" value="InterPro"/>
</dbReference>
<reference evidence="4 5" key="1">
    <citation type="submission" date="2020-01" db="EMBL/GenBank/DDBJ databases">
        <authorList>
            <person name="Kim M.K."/>
        </authorList>
    </citation>
    <scope>NUCLEOTIDE SEQUENCE [LARGE SCALE GENOMIC DNA]</scope>
    <source>
        <strain evidence="4 5">172606-1</strain>
    </source>
</reference>
<name>A0A6C0GVN3_9BACT</name>
<comment type="cofactor">
    <cofactor evidence="1">
        <name>pyridoxal 5'-phosphate</name>
        <dbReference type="ChEBI" id="CHEBI:597326"/>
    </cofactor>
</comment>
<evidence type="ECO:0000313" key="4">
    <source>
        <dbReference type="EMBL" id="QHT71372.1"/>
    </source>
</evidence>